<evidence type="ECO:0000256" key="1">
    <source>
        <dbReference type="SAM" id="Phobius"/>
    </source>
</evidence>
<organism evidence="2 3">
    <name type="scientific">Desulfocapsa sulfexigens (strain DSM 10523 / SB164P1)</name>
    <dbReference type="NCBI Taxonomy" id="1167006"/>
    <lineage>
        <taxon>Bacteria</taxon>
        <taxon>Pseudomonadati</taxon>
        <taxon>Thermodesulfobacteriota</taxon>
        <taxon>Desulfobulbia</taxon>
        <taxon>Desulfobulbales</taxon>
        <taxon>Desulfocapsaceae</taxon>
        <taxon>Desulfocapsa</taxon>
    </lineage>
</organism>
<dbReference type="STRING" id="1167006.UWK_00624"/>
<gene>
    <name evidence="2" type="ordered locus">UWK_00624</name>
</gene>
<accession>M1PBQ8</accession>
<keyword evidence="1" id="KW-0812">Transmembrane</keyword>
<evidence type="ECO:0000313" key="3">
    <source>
        <dbReference type="Proteomes" id="UP000011721"/>
    </source>
</evidence>
<sequence length="148" mass="17122">MSPFLLLMTLTVFPENAWAVQSHGAPEGLYVHQLAHIFYTAAMCYLIWGIRQSAFKSQGWRYLQICCVFMILWNIVAFTGHSLAAFVDSVHFTREGGYLTTRLQGPLTNVKLWFYFTKLDHLFSVPALYFLYLAMKGIYRSSCEEEKE</sequence>
<feature type="transmembrane region" description="Helical" evidence="1">
    <location>
        <begin position="112"/>
        <end position="132"/>
    </location>
</feature>
<feature type="transmembrane region" description="Helical" evidence="1">
    <location>
        <begin position="29"/>
        <end position="50"/>
    </location>
</feature>
<proteinExistence type="predicted"/>
<name>M1PBQ8_DESSD</name>
<dbReference type="EMBL" id="CP003985">
    <property type="protein sequence ID" value="AGF77205.1"/>
    <property type="molecule type" value="Genomic_DNA"/>
</dbReference>
<dbReference type="Proteomes" id="UP000011721">
    <property type="component" value="Chromosome"/>
</dbReference>
<keyword evidence="1" id="KW-0472">Membrane</keyword>
<dbReference type="AlphaFoldDB" id="M1PBQ8"/>
<dbReference type="eggNOG" id="ENOG5031B1G">
    <property type="taxonomic scope" value="Bacteria"/>
</dbReference>
<dbReference type="KEGG" id="dsf:UWK_00624"/>
<protein>
    <submittedName>
        <fullName evidence="2">Uncharacterized protein</fullName>
    </submittedName>
</protein>
<evidence type="ECO:0000313" key="2">
    <source>
        <dbReference type="EMBL" id="AGF77205.1"/>
    </source>
</evidence>
<dbReference type="HOGENOM" id="CLU_139042_0_0_7"/>
<feature type="transmembrane region" description="Helical" evidence="1">
    <location>
        <begin position="62"/>
        <end position="87"/>
    </location>
</feature>
<keyword evidence="1" id="KW-1133">Transmembrane helix</keyword>
<keyword evidence="3" id="KW-1185">Reference proteome</keyword>
<reference evidence="3" key="1">
    <citation type="journal article" date="2013" name="Stand. Genomic Sci.">
        <title>Complete genome sequence of Desulfocapsa sulfexigens, a marine deltaproteobacterium specialized in disproportionating inorganic sulfur compounds.</title>
        <authorList>
            <person name="Finster K.W."/>
            <person name="Kjeldsen K.U."/>
            <person name="Kube M."/>
            <person name="Reinhardt R."/>
            <person name="Mussmann M."/>
            <person name="Amann R."/>
            <person name="Schreiber L."/>
        </authorList>
    </citation>
    <scope>NUCLEOTIDE SEQUENCE [LARGE SCALE GENOMIC DNA]</scope>
    <source>
        <strain evidence="3">DSM 10523 / SB164P1</strain>
    </source>
</reference>